<gene>
    <name evidence="1" type="ORF">RCOM_0444890</name>
</gene>
<proteinExistence type="predicted"/>
<organism evidence="1 2">
    <name type="scientific">Ricinus communis</name>
    <name type="common">Castor bean</name>
    <dbReference type="NCBI Taxonomy" id="3988"/>
    <lineage>
        <taxon>Eukaryota</taxon>
        <taxon>Viridiplantae</taxon>
        <taxon>Streptophyta</taxon>
        <taxon>Embryophyta</taxon>
        <taxon>Tracheophyta</taxon>
        <taxon>Spermatophyta</taxon>
        <taxon>Magnoliopsida</taxon>
        <taxon>eudicotyledons</taxon>
        <taxon>Gunneridae</taxon>
        <taxon>Pentapetalae</taxon>
        <taxon>rosids</taxon>
        <taxon>fabids</taxon>
        <taxon>Malpighiales</taxon>
        <taxon>Euphorbiaceae</taxon>
        <taxon>Acalyphoideae</taxon>
        <taxon>Acalypheae</taxon>
        <taxon>Ricinus</taxon>
    </lineage>
</organism>
<reference evidence="2" key="1">
    <citation type="journal article" date="2010" name="Nat. Biotechnol.">
        <title>Draft genome sequence of the oilseed species Ricinus communis.</title>
        <authorList>
            <person name="Chan A.P."/>
            <person name="Crabtree J."/>
            <person name="Zhao Q."/>
            <person name="Lorenzi H."/>
            <person name="Orvis J."/>
            <person name="Puiu D."/>
            <person name="Melake-Berhan A."/>
            <person name="Jones K.M."/>
            <person name="Redman J."/>
            <person name="Chen G."/>
            <person name="Cahoon E.B."/>
            <person name="Gedil M."/>
            <person name="Stanke M."/>
            <person name="Haas B.J."/>
            <person name="Wortman J.R."/>
            <person name="Fraser-Liggett C.M."/>
            <person name="Ravel J."/>
            <person name="Rabinowicz P.D."/>
        </authorList>
    </citation>
    <scope>NUCLEOTIDE SEQUENCE [LARGE SCALE GENOMIC DNA]</scope>
    <source>
        <strain evidence="2">cv. Hale</strain>
    </source>
</reference>
<evidence type="ECO:0000313" key="2">
    <source>
        <dbReference type="Proteomes" id="UP000008311"/>
    </source>
</evidence>
<dbReference type="InParanoid" id="B9T1D8"/>
<keyword evidence="2" id="KW-1185">Reference proteome</keyword>
<name>B9T1D8_RICCO</name>
<sequence length="76" mass="8588">MSSYKPFCHWSTSSKRAAPPLILEQPLVEVPSPEGNFNYTDPRIGGESLSKIYIKLVCQYRGKGELLDSSFFFEKA</sequence>
<accession>B9T1D8</accession>
<dbReference type="Proteomes" id="UP000008311">
    <property type="component" value="Unassembled WGS sequence"/>
</dbReference>
<evidence type="ECO:0000313" key="1">
    <source>
        <dbReference type="EMBL" id="EEF30329.1"/>
    </source>
</evidence>
<dbReference type="AlphaFoldDB" id="B9T1D8"/>
<dbReference type="EMBL" id="EQ974336">
    <property type="protein sequence ID" value="EEF30329.1"/>
    <property type="molecule type" value="Genomic_DNA"/>
</dbReference>
<protein>
    <submittedName>
        <fullName evidence="1">Uncharacterized protein</fullName>
    </submittedName>
</protein>